<evidence type="ECO:0000256" key="2">
    <source>
        <dbReference type="ARBA" id="ARBA00022448"/>
    </source>
</evidence>
<dbReference type="PANTHER" id="PTHR43820">
    <property type="entry name" value="HIGH-AFFINITY BRANCHED-CHAIN AMINO ACID TRANSPORT ATP-BINDING PROTEIN LIVF"/>
    <property type="match status" value="1"/>
</dbReference>
<comment type="similarity">
    <text evidence="1">Belongs to the ABC transporter superfamily.</text>
</comment>
<dbReference type="Gene3D" id="3.40.50.300">
    <property type="entry name" value="P-loop containing nucleotide triphosphate hydrolases"/>
    <property type="match status" value="1"/>
</dbReference>
<dbReference type="InterPro" id="IPR003593">
    <property type="entry name" value="AAA+_ATPase"/>
</dbReference>
<dbReference type="AlphaFoldDB" id="A0A1G4UKW5"/>
<sequence>MSMRFSVEGLDQHYGSAQVLRQIGFEIAPGECLAVLGRNGAGKSTLLKCLMGLLAPSAGTIRIDGADATAWSPHRRSRAGLAYVPQGREIFSELTVGENVEAAARAHGTYGTPAMDEAIDLFPVLREMWRRPGGALSGGQQQQLALARALVTQPKLLILDEPTEGIQPNIVALIGEVLRALKGRLSILLVEQYLDFAIDTADGFVILSRGAIVEAGRAETMTRDHLSRFIAV</sequence>
<dbReference type="PANTHER" id="PTHR43820:SF5">
    <property type="entry name" value="HIGH-AFFINITY BRANCHED-CHAIN AMINO ACID TRANSPORT ATP-BINDING PROTEIN"/>
    <property type="match status" value="1"/>
</dbReference>
<name>A0A1G4UKW5_9HYPH</name>
<keyword evidence="4 7" id="KW-0067">ATP-binding</keyword>
<dbReference type="InterPro" id="IPR017780">
    <property type="entry name" value="ABC_transptr_urea_ATP-bd_UrtE"/>
</dbReference>
<proteinExistence type="inferred from homology"/>
<dbReference type="InterPro" id="IPR052156">
    <property type="entry name" value="BCAA_Transport_ATP-bd_LivF"/>
</dbReference>
<evidence type="ECO:0000313" key="8">
    <source>
        <dbReference type="Proteomes" id="UP000198889"/>
    </source>
</evidence>
<evidence type="ECO:0000256" key="4">
    <source>
        <dbReference type="ARBA" id="ARBA00022840"/>
    </source>
</evidence>
<dbReference type="InterPro" id="IPR027417">
    <property type="entry name" value="P-loop_NTPase"/>
</dbReference>
<dbReference type="GO" id="GO:0016887">
    <property type="term" value="F:ATP hydrolysis activity"/>
    <property type="evidence" value="ECO:0007669"/>
    <property type="project" value="InterPro"/>
</dbReference>
<gene>
    <name evidence="7" type="ORF">SAMN05660859_3950</name>
</gene>
<reference evidence="8" key="1">
    <citation type="submission" date="2016-10" db="EMBL/GenBank/DDBJ databases">
        <authorList>
            <person name="Varghese N."/>
            <person name="Submissions S."/>
        </authorList>
    </citation>
    <scope>NUCLEOTIDE SEQUENCE [LARGE SCALE GENOMIC DNA]</scope>
    <source>
        <strain evidence="8">CGMCC 1.1761</strain>
    </source>
</reference>
<dbReference type="EMBL" id="FMTP01000008">
    <property type="protein sequence ID" value="SCW93419.1"/>
    <property type="molecule type" value="Genomic_DNA"/>
</dbReference>
<dbReference type="PROSITE" id="PS50893">
    <property type="entry name" value="ABC_TRANSPORTER_2"/>
    <property type="match status" value="1"/>
</dbReference>
<dbReference type="GO" id="GO:0005524">
    <property type="term" value="F:ATP binding"/>
    <property type="evidence" value="ECO:0007669"/>
    <property type="project" value="UniProtKB-KW"/>
</dbReference>
<keyword evidence="8" id="KW-1185">Reference proteome</keyword>
<evidence type="ECO:0000313" key="7">
    <source>
        <dbReference type="EMBL" id="SCW93419.1"/>
    </source>
</evidence>
<evidence type="ECO:0000256" key="5">
    <source>
        <dbReference type="ARBA" id="ARBA00022970"/>
    </source>
</evidence>
<dbReference type="CDD" id="cd03224">
    <property type="entry name" value="ABC_TM1139_LivF_branched"/>
    <property type="match status" value="1"/>
</dbReference>
<keyword evidence="2" id="KW-0813">Transport</keyword>
<evidence type="ECO:0000256" key="3">
    <source>
        <dbReference type="ARBA" id="ARBA00022741"/>
    </source>
</evidence>
<dbReference type="GO" id="GO:0015807">
    <property type="term" value="P:L-amino acid transport"/>
    <property type="evidence" value="ECO:0007669"/>
    <property type="project" value="TreeGrafter"/>
</dbReference>
<dbReference type="GO" id="GO:0015658">
    <property type="term" value="F:branched-chain amino acid transmembrane transporter activity"/>
    <property type="evidence" value="ECO:0007669"/>
    <property type="project" value="TreeGrafter"/>
</dbReference>
<dbReference type="SMART" id="SM00382">
    <property type="entry name" value="AAA"/>
    <property type="match status" value="1"/>
</dbReference>
<accession>A0A1G4UKW5</accession>
<dbReference type="NCBIfam" id="TIGR03410">
    <property type="entry name" value="urea_trans_UrtE"/>
    <property type="match status" value="1"/>
</dbReference>
<dbReference type="RefSeq" id="WP_091443242.1">
    <property type="nucleotide sequence ID" value="NZ_FMTP01000008.1"/>
</dbReference>
<organism evidence="7 8">
    <name type="scientific">Ancylobacter rudongensis</name>
    <dbReference type="NCBI Taxonomy" id="177413"/>
    <lineage>
        <taxon>Bacteria</taxon>
        <taxon>Pseudomonadati</taxon>
        <taxon>Pseudomonadota</taxon>
        <taxon>Alphaproteobacteria</taxon>
        <taxon>Hyphomicrobiales</taxon>
        <taxon>Xanthobacteraceae</taxon>
        <taxon>Ancylobacter</taxon>
    </lineage>
</organism>
<dbReference type="Proteomes" id="UP000198889">
    <property type="component" value="Unassembled WGS sequence"/>
</dbReference>
<evidence type="ECO:0000259" key="6">
    <source>
        <dbReference type="PROSITE" id="PS50893"/>
    </source>
</evidence>
<dbReference type="STRING" id="177413.SAMN05660859_3950"/>
<dbReference type="SUPFAM" id="SSF52540">
    <property type="entry name" value="P-loop containing nucleoside triphosphate hydrolases"/>
    <property type="match status" value="1"/>
</dbReference>
<keyword evidence="3" id="KW-0547">Nucleotide-binding</keyword>
<evidence type="ECO:0000256" key="1">
    <source>
        <dbReference type="ARBA" id="ARBA00005417"/>
    </source>
</evidence>
<dbReference type="Pfam" id="PF00005">
    <property type="entry name" value="ABC_tran"/>
    <property type="match status" value="1"/>
</dbReference>
<protein>
    <submittedName>
        <fullName evidence="7">Urea transport system ATP-binding protein</fullName>
    </submittedName>
</protein>
<feature type="domain" description="ABC transporter" evidence="6">
    <location>
        <begin position="5"/>
        <end position="232"/>
    </location>
</feature>
<dbReference type="InterPro" id="IPR003439">
    <property type="entry name" value="ABC_transporter-like_ATP-bd"/>
</dbReference>
<keyword evidence="5" id="KW-0029">Amino-acid transport</keyword>